<proteinExistence type="predicted"/>
<dbReference type="CDD" id="cd07812">
    <property type="entry name" value="SRPBCC"/>
    <property type="match status" value="1"/>
</dbReference>
<dbReference type="InterPro" id="IPR019587">
    <property type="entry name" value="Polyketide_cyclase/dehydratase"/>
</dbReference>
<dbReference type="InterPro" id="IPR023393">
    <property type="entry name" value="START-like_dom_sf"/>
</dbReference>
<accession>A0ABP4LXW7</accession>
<sequence>MNDYGVTGASVEVEVPVGLPVGEVWRMITAVDRYGEWSPECVYGRWLDEPVRVGSRFAAGNRFPDGFETHVTCVVTAAEPEGRFGWDVYGDEVVPFAHWEYWLRPDGDGTVIRQAFTHGPGDSGMRKGVLADPSRADENCRRRLDELGRNMRTTIAAMVAARR</sequence>
<reference evidence="2" key="1">
    <citation type="journal article" date="2019" name="Int. J. Syst. Evol. Microbiol.">
        <title>The Global Catalogue of Microorganisms (GCM) 10K type strain sequencing project: providing services to taxonomists for standard genome sequencing and annotation.</title>
        <authorList>
            <consortium name="The Broad Institute Genomics Platform"/>
            <consortium name="The Broad Institute Genome Sequencing Center for Infectious Disease"/>
            <person name="Wu L."/>
            <person name="Ma J."/>
        </authorList>
    </citation>
    <scope>NUCLEOTIDE SEQUENCE [LARGE SCALE GENOMIC DNA]</scope>
    <source>
        <strain evidence="2">JCM 14303</strain>
    </source>
</reference>
<comment type="caution">
    <text evidence="1">The sequence shown here is derived from an EMBL/GenBank/DDBJ whole genome shotgun (WGS) entry which is preliminary data.</text>
</comment>
<keyword evidence="2" id="KW-1185">Reference proteome</keyword>
<dbReference type="Gene3D" id="3.30.530.20">
    <property type="match status" value="1"/>
</dbReference>
<name>A0ABP4LXW7_9ACTN</name>
<dbReference type="EMBL" id="BAAANC010000002">
    <property type="protein sequence ID" value="GAA1533734.1"/>
    <property type="molecule type" value="Genomic_DNA"/>
</dbReference>
<dbReference type="SUPFAM" id="SSF55961">
    <property type="entry name" value="Bet v1-like"/>
    <property type="match status" value="1"/>
</dbReference>
<gene>
    <name evidence="1" type="ORF">GCM10009741_40050</name>
</gene>
<evidence type="ECO:0000313" key="2">
    <source>
        <dbReference type="Proteomes" id="UP001500363"/>
    </source>
</evidence>
<organism evidence="1 2">
    <name type="scientific">Kribbella lupini</name>
    <dbReference type="NCBI Taxonomy" id="291602"/>
    <lineage>
        <taxon>Bacteria</taxon>
        <taxon>Bacillati</taxon>
        <taxon>Actinomycetota</taxon>
        <taxon>Actinomycetes</taxon>
        <taxon>Propionibacteriales</taxon>
        <taxon>Kribbellaceae</taxon>
        <taxon>Kribbella</taxon>
    </lineage>
</organism>
<protein>
    <submittedName>
        <fullName evidence="1">SRPBCC family protein</fullName>
    </submittedName>
</protein>
<dbReference type="Proteomes" id="UP001500363">
    <property type="component" value="Unassembled WGS sequence"/>
</dbReference>
<evidence type="ECO:0000313" key="1">
    <source>
        <dbReference type="EMBL" id="GAA1533734.1"/>
    </source>
</evidence>
<dbReference type="RefSeq" id="WP_344176083.1">
    <property type="nucleotide sequence ID" value="NZ_BAAANC010000002.1"/>
</dbReference>
<dbReference type="Pfam" id="PF10604">
    <property type="entry name" value="Polyketide_cyc2"/>
    <property type="match status" value="1"/>
</dbReference>